<feature type="compositionally biased region" description="Acidic residues" evidence="1">
    <location>
        <begin position="511"/>
        <end position="521"/>
    </location>
</feature>
<feature type="region of interest" description="Disordered" evidence="1">
    <location>
        <begin position="163"/>
        <end position="194"/>
    </location>
</feature>
<proteinExistence type="predicted"/>
<dbReference type="EMBL" id="MCFG01000060">
    <property type="protein sequence ID" value="ORX84049.1"/>
    <property type="molecule type" value="Genomic_DNA"/>
</dbReference>
<feature type="compositionally biased region" description="Acidic residues" evidence="1">
    <location>
        <begin position="372"/>
        <end position="382"/>
    </location>
</feature>
<dbReference type="Proteomes" id="UP000193944">
    <property type="component" value="Unassembled WGS sequence"/>
</dbReference>
<dbReference type="GO" id="GO:0006950">
    <property type="term" value="P:response to stress"/>
    <property type="evidence" value="ECO:0007669"/>
    <property type="project" value="UniProtKB-ARBA"/>
</dbReference>
<feature type="compositionally biased region" description="Acidic residues" evidence="1">
    <location>
        <begin position="531"/>
        <end position="540"/>
    </location>
</feature>
<comment type="caution">
    <text evidence="3">The sequence shown here is derived from an EMBL/GenBank/DDBJ whole genome shotgun (WGS) entry which is preliminary data.</text>
</comment>
<organism evidence="3 4">
    <name type="scientific">Anaeromyces robustus</name>
    <dbReference type="NCBI Taxonomy" id="1754192"/>
    <lineage>
        <taxon>Eukaryota</taxon>
        <taxon>Fungi</taxon>
        <taxon>Fungi incertae sedis</taxon>
        <taxon>Chytridiomycota</taxon>
        <taxon>Chytridiomycota incertae sedis</taxon>
        <taxon>Neocallimastigomycetes</taxon>
        <taxon>Neocallimastigales</taxon>
        <taxon>Neocallimastigaceae</taxon>
        <taxon>Anaeromyces</taxon>
    </lineage>
</organism>
<keyword evidence="4" id="KW-1185">Reference proteome</keyword>
<evidence type="ECO:0000259" key="2">
    <source>
        <dbReference type="SMART" id="SM00731"/>
    </source>
</evidence>
<evidence type="ECO:0000313" key="3">
    <source>
        <dbReference type="EMBL" id="ORX84049.1"/>
    </source>
</evidence>
<sequence length="1230" mass="145441">MLSNKNKNQILDDSFNNNLKSYLRNVQLNNPDKEINLDFLKNYLQKIEDELDKKSTYNLKKVDEKDISSINYLEESRINYLKKERNKTENIQNDNIDKENEFRIPETRKTKRNENLFIKSHKRRKSSKFIVRESDAFMKGTWDIEEGIEDNLNIQENENSIDVIGDNSNINDNNDDNDKDNDDDNNDDDNNNYKIKNKEKKYKDLKIDDVHNIQNTNIGKIINEIKVNEKSEQNTNFENDIKKGKEPEKKKGFFSKFFDMLKISSRKNKKDSDTDSNIATKNKELKGILSSSSASSISDSSDESNTSKKSINTEESEKNDDNKESIDNFLSDVTPTVTIDNDTKNIDSNDSKKQYSNVTLLNQIDDGNNNNNDDDDDDDDYNDNFFKKNYSRANRSHSLYITEKEKLDYLLNIEFQRKRKRENRLNNTVIEIYQKPNELYKRSKTELDKYDFKSDQFNDIYSTNNNNKIVNENQIDSYNNYNNNNSKNDFDFDYNNNNYDNNDKYNNYNDNDNDNNNDNDDYNNNNNNNNNDDDDDDDDNYNNNNNNNFENINNKKIKIFNKPFDNTCSSYNSSEAELNDSKFIRLIKGENNNNINIENDFSGSNIPKNKSKHFKTNEKLSILPNDYDFSKIDENFDNIFDISEEKIIPVNLMPFSSMFTESIIYPASDNTMKLDSFENVLNSTMVKNKIQTNENNINYNKNDSASSAEENKSTVIIEDQLMDNNGMETINNQNNKINSYHDDIDKINDDDDLNNEIMNDVRQYISVINPDEILKYFDFPESEQENELGYKEIFQNNEYNINNNKVDVTININNYFNNNKENNIEKEMDKNDYTKKKMKNEEDYINEDNYIKKEMDDEDDYIKEEIEEDDYIKKEMDDENNYIVKEIDNENDIKEKMNQDMDNSDDNTKEETDDENDEIPIYKSRKNRIKSIIISDEEDIISSEDEKYSNPDIINKNVKQIDSSWHRRQKLYLMEEDDDDDNDEPIRYSDKNNKKCKLNTIKRNKNMKKEISIKERREKDPIKNFKKERFNITPILYKEFNEVIFKNKLPVDLTIEWSKTLYKTAGRILNNKNKQNVRTIKIELSCKVLDKLEKLRNTLVHEMCHVAVILIDGIDGEKHGSHFKYWGKIAESHYSDIKVTTYHSYTINYKYKYQCQNCGYIYGRHSNSIDVNKYRCKCKGELKLMNKIKKDGTPYKERTPGKFANFVKENFSKIQKENPKLPHKDIMSLL</sequence>
<gene>
    <name evidence="3" type="ORF">BCR32DRAFT_291633</name>
</gene>
<feature type="region of interest" description="Disordered" evidence="1">
    <location>
        <begin position="476"/>
        <end position="550"/>
    </location>
</feature>
<accession>A0A1Y1XE83</accession>
<name>A0A1Y1XE83_9FUNG</name>
<feature type="non-terminal residue" evidence="3">
    <location>
        <position position="1230"/>
    </location>
</feature>
<protein>
    <recommendedName>
        <fullName evidence="2">SprT-like domain-containing protein</fullName>
    </recommendedName>
</protein>
<feature type="region of interest" description="Disordered" evidence="1">
    <location>
        <begin position="288"/>
        <end position="328"/>
    </location>
</feature>
<evidence type="ECO:0000256" key="1">
    <source>
        <dbReference type="SAM" id="MobiDB-lite"/>
    </source>
</evidence>
<dbReference type="AlphaFoldDB" id="A0A1Y1XE83"/>
<dbReference type="InterPro" id="IPR006640">
    <property type="entry name" value="SprT-like_domain"/>
</dbReference>
<reference evidence="3 4" key="2">
    <citation type="submission" date="2016-08" db="EMBL/GenBank/DDBJ databases">
        <title>Pervasive Adenine N6-methylation of Active Genes in Fungi.</title>
        <authorList>
            <consortium name="DOE Joint Genome Institute"/>
            <person name="Mondo S.J."/>
            <person name="Dannebaum R.O."/>
            <person name="Kuo R.C."/>
            <person name="Labutti K."/>
            <person name="Haridas S."/>
            <person name="Kuo A."/>
            <person name="Salamov A."/>
            <person name="Ahrendt S.R."/>
            <person name="Lipzen A."/>
            <person name="Sullivan W."/>
            <person name="Andreopoulos W.B."/>
            <person name="Clum A."/>
            <person name="Lindquist E."/>
            <person name="Daum C."/>
            <person name="Ramamoorthy G.K."/>
            <person name="Gryganskyi A."/>
            <person name="Culley D."/>
            <person name="Magnuson J.K."/>
            <person name="James T.Y."/>
            <person name="O'Malley M.A."/>
            <person name="Stajich J.E."/>
            <person name="Spatafora J.W."/>
            <person name="Visel A."/>
            <person name="Grigoriev I.V."/>
        </authorList>
    </citation>
    <scope>NUCLEOTIDE SEQUENCE [LARGE SCALE GENOMIC DNA]</scope>
    <source>
        <strain evidence="3 4">S4</strain>
    </source>
</reference>
<dbReference type="Pfam" id="PF10263">
    <property type="entry name" value="SprT-like"/>
    <property type="match status" value="1"/>
</dbReference>
<dbReference type="PANTHER" id="PTHR23099:SF0">
    <property type="entry name" value="GERM CELL NUCLEAR ACIDIC PROTEIN"/>
    <property type="match status" value="1"/>
</dbReference>
<feature type="compositionally biased region" description="Low complexity" evidence="1">
    <location>
        <begin position="163"/>
        <end position="172"/>
    </location>
</feature>
<evidence type="ECO:0000313" key="4">
    <source>
        <dbReference type="Proteomes" id="UP000193944"/>
    </source>
</evidence>
<reference evidence="3 4" key="1">
    <citation type="submission" date="2016-08" db="EMBL/GenBank/DDBJ databases">
        <title>A Parts List for Fungal Cellulosomes Revealed by Comparative Genomics.</title>
        <authorList>
            <consortium name="DOE Joint Genome Institute"/>
            <person name="Haitjema C.H."/>
            <person name="Gilmore S.P."/>
            <person name="Henske J.K."/>
            <person name="Solomon K.V."/>
            <person name="De Groot R."/>
            <person name="Kuo A."/>
            <person name="Mondo S.J."/>
            <person name="Salamov A.A."/>
            <person name="Labutti K."/>
            <person name="Zhao Z."/>
            <person name="Chiniquy J."/>
            <person name="Barry K."/>
            <person name="Brewer H.M."/>
            <person name="Purvine S.O."/>
            <person name="Wright A.T."/>
            <person name="Boxma B."/>
            <person name="Van Alen T."/>
            <person name="Hackstein J.H."/>
            <person name="Baker S.E."/>
            <person name="Grigoriev I.V."/>
            <person name="O'Malley M.A."/>
        </authorList>
    </citation>
    <scope>NUCLEOTIDE SEQUENCE [LARGE SCALE GENOMIC DNA]</scope>
    <source>
        <strain evidence="3 4">S4</strain>
    </source>
</reference>
<dbReference type="OrthoDB" id="20772at2759"/>
<dbReference type="SMART" id="SM00731">
    <property type="entry name" value="SprT"/>
    <property type="match status" value="1"/>
</dbReference>
<feature type="compositionally biased region" description="Low complexity" evidence="1">
    <location>
        <begin position="476"/>
        <end position="510"/>
    </location>
</feature>
<dbReference type="PANTHER" id="PTHR23099">
    <property type="entry name" value="TRANSCRIPTIONAL REGULATOR"/>
    <property type="match status" value="1"/>
</dbReference>
<feature type="compositionally biased region" description="Low complexity" evidence="1">
    <location>
        <begin position="290"/>
        <end position="310"/>
    </location>
</feature>
<feature type="compositionally biased region" description="Acidic residues" evidence="1">
    <location>
        <begin position="173"/>
        <end position="190"/>
    </location>
</feature>
<dbReference type="GO" id="GO:0005634">
    <property type="term" value="C:nucleus"/>
    <property type="evidence" value="ECO:0007669"/>
    <property type="project" value="TreeGrafter"/>
</dbReference>
<feature type="region of interest" description="Disordered" evidence="1">
    <location>
        <begin position="892"/>
        <end position="919"/>
    </location>
</feature>
<feature type="region of interest" description="Disordered" evidence="1">
    <location>
        <begin position="362"/>
        <end position="382"/>
    </location>
</feature>
<dbReference type="STRING" id="1754192.A0A1Y1XE83"/>
<feature type="compositionally biased region" description="Low complexity" evidence="1">
    <location>
        <begin position="541"/>
        <end position="550"/>
    </location>
</feature>
<feature type="compositionally biased region" description="Basic and acidic residues" evidence="1">
    <location>
        <begin position="311"/>
        <end position="326"/>
    </location>
</feature>
<feature type="domain" description="SprT-like" evidence="2">
    <location>
        <begin position="1030"/>
        <end position="1185"/>
    </location>
</feature>